<dbReference type="AlphaFoldDB" id="A0A4Z0BCZ1"/>
<dbReference type="Proteomes" id="UP000297734">
    <property type="component" value="Unassembled WGS sequence"/>
</dbReference>
<organism evidence="1 2">
    <name type="scientific">Pseudomonas nabeulensis</name>
    <dbReference type="NCBI Taxonomy" id="2293833"/>
    <lineage>
        <taxon>Bacteria</taxon>
        <taxon>Pseudomonadati</taxon>
        <taxon>Pseudomonadota</taxon>
        <taxon>Gammaproteobacteria</taxon>
        <taxon>Pseudomonadales</taxon>
        <taxon>Pseudomonadaceae</taxon>
        <taxon>Pseudomonas</taxon>
    </lineage>
</organism>
<sequence length="102" mass="10953">MAIGQQMMMAVAESVSVFTELYDGARVSGGPLNIQGGYSAVLDCAHTNNRIIVMTADSKPGEFAIAVANKKDGNDDVKHEVLPESQLTTSTLLTYMEAHFTM</sequence>
<dbReference type="EMBL" id="QUZT01000001">
    <property type="protein sequence ID" value="TFY95918.1"/>
    <property type="molecule type" value="Genomic_DNA"/>
</dbReference>
<comment type="caution">
    <text evidence="1">The sequence shown here is derived from an EMBL/GenBank/DDBJ whole genome shotgun (WGS) entry which is preliminary data.</text>
</comment>
<protein>
    <submittedName>
        <fullName evidence="1">Uncharacterized protein</fullName>
    </submittedName>
</protein>
<name>A0A4Z0BCZ1_9PSED</name>
<evidence type="ECO:0000313" key="2">
    <source>
        <dbReference type="Proteomes" id="UP000297734"/>
    </source>
</evidence>
<evidence type="ECO:0000313" key="1">
    <source>
        <dbReference type="EMBL" id="TFY95918.1"/>
    </source>
</evidence>
<reference evidence="1 2" key="1">
    <citation type="journal article" date="2019" name="Syst. Appl. Microbiol.">
        <title>New species of pathogenic Pseudomonas isolated from citrus in Tunisia: Proposal of Pseudomonas kairouanensis sp. nov. and Pseudomonas nabeulensis sp. nov.</title>
        <authorList>
            <person name="Oueslati M."/>
            <person name="Mulet M."/>
            <person name="Gomila M."/>
            <person name="Berge O."/>
            <person name="Hajlaoui M.R."/>
            <person name="Lalucat J."/>
            <person name="Sadfi-Zouaoui N."/>
            <person name="Garcia-Valdes E."/>
        </authorList>
    </citation>
    <scope>NUCLEOTIDE SEQUENCE [LARGE SCALE GENOMIC DNA]</scope>
    <source>
        <strain evidence="1 2">E10B</strain>
    </source>
</reference>
<keyword evidence="2" id="KW-1185">Reference proteome</keyword>
<proteinExistence type="predicted"/>
<gene>
    <name evidence="1" type="ORF">DYL61_00385</name>
</gene>
<accession>A0A4Z0BCZ1</accession>